<dbReference type="STRING" id="381306.AN478_07950"/>
<dbReference type="RefSeq" id="WP_054966078.1">
    <property type="nucleotide sequence ID" value="NZ_FMUN01000003.1"/>
</dbReference>
<reference evidence="3" key="1">
    <citation type="submission" date="2016-10" db="EMBL/GenBank/DDBJ databases">
        <authorList>
            <person name="Varghese N."/>
        </authorList>
    </citation>
    <scope>NUCLEOTIDE SEQUENCE [LARGE SCALE GENOMIC DNA]</scope>
    <source>
        <strain evidence="3">HL 19</strain>
    </source>
</reference>
<protein>
    <submittedName>
        <fullName evidence="2">Fanconi anemia group M protein</fullName>
    </submittedName>
</protein>
<dbReference type="CDD" id="cd22367">
    <property type="entry name" value="XPF_ERCC4_MUS81-like"/>
    <property type="match status" value="1"/>
</dbReference>
<dbReference type="InterPro" id="IPR011335">
    <property type="entry name" value="Restrct_endonuc-II-like"/>
</dbReference>
<sequence length="219" mass="24568">MSRLGTSVTLTADPGQESRLAGHLQEIQGVNLDFEELDVGDFVLDGETVVDYKSGTDFILAVVDKAVFDTANRMKAHYRRPMFLLEGDFFTARFHQTPFDVHWAIGYLTGTLEIPVLYSPSPKDSAMLLYALAVETQHQVPEDDRPLRPNQPETRREAIRFLVEGLPGVDPELARALLRHFGTARAVFQASKEELQEVEGVREKVANRISDVLDSKKGR</sequence>
<name>A0A0P9ENL0_9GAMM</name>
<dbReference type="InterPro" id="IPR010994">
    <property type="entry name" value="RuvA_2-like"/>
</dbReference>
<accession>A0A0P9ENL0</accession>
<dbReference type="InterPro" id="IPR006166">
    <property type="entry name" value="ERCC4_domain"/>
</dbReference>
<dbReference type="GO" id="GO:0003677">
    <property type="term" value="F:DNA binding"/>
    <property type="evidence" value="ECO:0007669"/>
    <property type="project" value="InterPro"/>
</dbReference>
<gene>
    <name evidence="2" type="ORF">SAMN05661077_1356</name>
</gene>
<evidence type="ECO:0000313" key="3">
    <source>
        <dbReference type="Proteomes" id="UP000183104"/>
    </source>
</evidence>
<dbReference type="Gene3D" id="1.10.150.20">
    <property type="entry name" value="5' to 3' exonuclease, C-terminal subdomain"/>
    <property type="match status" value="1"/>
</dbReference>
<dbReference type="EMBL" id="FMUN01000003">
    <property type="protein sequence ID" value="SCY14913.1"/>
    <property type="molecule type" value="Genomic_DNA"/>
</dbReference>
<organism evidence="2 3">
    <name type="scientific">Thiohalorhabdus denitrificans</name>
    <dbReference type="NCBI Taxonomy" id="381306"/>
    <lineage>
        <taxon>Bacteria</taxon>
        <taxon>Pseudomonadati</taxon>
        <taxon>Pseudomonadota</taxon>
        <taxon>Gammaproteobacteria</taxon>
        <taxon>Thiohalorhabdales</taxon>
        <taxon>Thiohalorhabdaceae</taxon>
        <taxon>Thiohalorhabdus</taxon>
    </lineage>
</organism>
<dbReference type="Pfam" id="PF14520">
    <property type="entry name" value="HHH_5"/>
    <property type="match status" value="1"/>
</dbReference>
<dbReference type="SUPFAM" id="SSF52980">
    <property type="entry name" value="Restriction endonuclease-like"/>
    <property type="match status" value="1"/>
</dbReference>
<dbReference type="SMART" id="SM00891">
    <property type="entry name" value="ERCC4"/>
    <property type="match status" value="1"/>
</dbReference>
<dbReference type="Pfam" id="PF02732">
    <property type="entry name" value="ERCC4"/>
    <property type="match status" value="1"/>
</dbReference>
<feature type="domain" description="ERCC4" evidence="1">
    <location>
        <begin position="9"/>
        <end position="89"/>
    </location>
</feature>
<dbReference type="GO" id="GO:0006259">
    <property type="term" value="P:DNA metabolic process"/>
    <property type="evidence" value="ECO:0007669"/>
    <property type="project" value="UniProtKB-ARBA"/>
</dbReference>
<evidence type="ECO:0000259" key="1">
    <source>
        <dbReference type="SMART" id="SM00891"/>
    </source>
</evidence>
<dbReference type="GO" id="GO:0004518">
    <property type="term" value="F:nuclease activity"/>
    <property type="evidence" value="ECO:0007669"/>
    <property type="project" value="InterPro"/>
</dbReference>
<keyword evidence="3" id="KW-1185">Reference proteome</keyword>
<proteinExistence type="predicted"/>
<dbReference type="OrthoDB" id="8558869at2"/>
<dbReference type="SUPFAM" id="SSF47781">
    <property type="entry name" value="RuvA domain 2-like"/>
    <property type="match status" value="1"/>
</dbReference>
<evidence type="ECO:0000313" key="2">
    <source>
        <dbReference type="EMBL" id="SCY14913.1"/>
    </source>
</evidence>
<dbReference type="Proteomes" id="UP000183104">
    <property type="component" value="Unassembled WGS sequence"/>
</dbReference>
<dbReference type="AlphaFoldDB" id="A0A0P9ENL0"/>
<dbReference type="Gene3D" id="3.40.50.10130">
    <property type="match status" value="1"/>
</dbReference>